<feature type="domain" description="NADH:ubiquinone oxidoreductase-like 20kDa subunit" evidence="2">
    <location>
        <begin position="16"/>
        <end position="151"/>
    </location>
</feature>
<dbReference type="InterPro" id="IPR037024">
    <property type="entry name" value="NiFe_Hase_small_N_sf"/>
</dbReference>
<dbReference type="GO" id="GO:0051536">
    <property type="term" value="F:iron-sulfur cluster binding"/>
    <property type="evidence" value="ECO:0007669"/>
    <property type="project" value="InterPro"/>
</dbReference>
<dbReference type="Gene3D" id="3.40.50.700">
    <property type="entry name" value="NADH:ubiquinone oxidoreductase-like, 20kDa subunit"/>
    <property type="match status" value="1"/>
</dbReference>
<dbReference type="InterPro" id="IPR006137">
    <property type="entry name" value="NADH_UbQ_OxRdtase-like_20kDa"/>
</dbReference>
<comment type="caution">
    <text evidence="3">The sequence shown here is derived from an EMBL/GenBank/DDBJ whole genome shotgun (WGS) entry which is preliminary data.</text>
</comment>
<organism evidence="3 4">
    <name type="scientific">Candidatus Portnoybacteria bacterium CG10_big_fil_rev_8_21_14_0_10_44_7</name>
    <dbReference type="NCBI Taxonomy" id="1974816"/>
    <lineage>
        <taxon>Bacteria</taxon>
        <taxon>Candidatus Portnoyibacteriota</taxon>
    </lineage>
</organism>
<evidence type="ECO:0000313" key="3">
    <source>
        <dbReference type="EMBL" id="PJE59894.1"/>
    </source>
</evidence>
<sequence length="264" mass="29309">MLNKKPAIAVLGMTCCEGCRVAITDLGERFLALAGHVIVGDFPFIQEHAAKKIFDITFIEGTPILPEQIEEIKDIRKRSKILIPIGTCATLGGIQEIKNYRGDKAECLRYVYKNVDQIANPDIKPISAYVPVDYELTGCPINKEELLKFTKKLLVGDTPKIPQRPVCYECQLKENECLLQGGLPCLGPIILAGCGAPCPSVKYPCDGCRGPLQKVGQNFDNLKKILQGHGYNQREIEMILERFGTKDQINNKFKTQNANVKTTT</sequence>
<dbReference type="GO" id="GO:0016491">
    <property type="term" value="F:oxidoreductase activity"/>
    <property type="evidence" value="ECO:0007669"/>
    <property type="project" value="UniProtKB-KW"/>
</dbReference>
<gene>
    <name evidence="3" type="ORF">COU85_01290</name>
</gene>
<evidence type="ECO:0000259" key="2">
    <source>
        <dbReference type="Pfam" id="PF01058"/>
    </source>
</evidence>
<protein>
    <submittedName>
        <fullName evidence="3">Oxidoreductase</fullName>
    </submittedName>
</protein>
<dbReference type="SUPFAM" id="SSF56770">
    <property type="entry name" value="HydA/Nqo6-like"/>
    <property type="match status" value="1"/>
</dbReference>
<dbReference type="PANTHER" id="PTHR42845:SF3">
    <property type="entry name" value="CYTOSOLIC NIFE-HYDROGENASE, DELTA SUBUNIT"/>
    <property type="match status" value="1"/>
</dbReference>
<accession>A0A2M8KIZ4</accession>
<keyword evidence="1" id="KW-0560">Oxidoreductase</keyword>
<dbReference type="PANTHER" id="PTHR42845">
    <property type="entry name" value="COENZYME F420-REDUCING HYDROGENASE, GAMMA SUBUNIT"/>
    <property type="match status" value="1"/>
</dbReference>
<dbReference type="Proteomes" id="UP000231086">
    <property type="component" value="Unassembled WGS sequence"/>
</dbReference>
<name>A0A2M8KIZ4_9BACT</name>
<dbReference type="EMBL" id="PFEA01000024">
    <property type="protein sequence ID" value="PJE59894.1"/>
    <property type="molecule type" value="Genomic_DNA"/>
</dbReference>
<reference evidence="4" key="1">
    <citation type="submission" date="2017-09" db="EMBL/GenBank/DDBJ databases">
        <title>Depth-based differentiation of microbial function through sediment-hosted aquifers and enrichment of novel symbionts in the deep terrestrial subsurface.</title>
        <authorList>
            <person name="Probst A.J."/>
            <person name="Ladd B."/>
            <person name="Jarett J.K."/>
            <person name="Geller-Mcgrath D.E."/>
            <person name="Sieber C.M.K."/>
            <person name="Emerson J.B."/>
            <person name="Anantharaman K."/>
            <person name="Thomas B.C."/>
            <person name="Malmstrom R."/>
            <person name="Stieglmeier M."/>
            <person name="Klingl A."/>
            <person name="Woyke T."/>
            <person name="Ryan C.M."/>
            <person name="Banfield J.F."/>
        </authorList>
    </citation>
    <scope>NUCLEOTIDE SEQUENCE [LARGE SCALE GENOMIC DNA]</scope>
</reference>
<evidence type="ECO:0000256" key="1">
    <source>
        <dbReference type="ARBA" id="ARBA00023002"/>
    </source>
</evidence>
<dbReference type="Pfam" id="PF01058">
    <property type="entry name" value="Oxidored_q6"/>
    <property type="match status" value="1"/>
</dbReference>
<dbReference type="InterPro" id="IPR051349">
    <property type="entry name" value="Hydrogenase_assoc-protein"/>
</dbReference>
<proteinExistence type="predicted"/>
<dbReference type="AlphaFoldDB" id="A0A2M8KIZ4"/>
<evidence type="ECO:0000313" key="4">
    <source>
        <dbReference type="Proteomes" id="UP000231086"/>
    </source>
</evidence>